<proteinExistence type="predicted"/>
<evidence type="ECO:0000313" key="1">
    <source>
        <dbReference type="EMBL" id="KAK9816074.1"/>
    </source>
</evidence>
<name>A0AAW1Q720_9CHLO</name>
<dbReference type="PANTHER" id="PTHR47682">
    <property type="entry name" value="TETRATRICOPEPTIDE REPEAT (TPR)-CONTAINING PROTEIN"/>
    <property type="match status" value="1"/>
</dbReference>
<keyword evidence="2" id="KW-1185">Reference proteome</keyword>
<organism evidence="1 2">
    <name type="scientific">Apatococcus lobatus</name>
    <dbReference type="NCBI Taxonomy" id="904363"/>
    <lineage>
        <taxon>Eukaryota</taxon>
        <taxon>Viridiplantae</taxon>
        <taxon>Chlorophyta</taxon>
        <taxon>core chlorophytes</taxon>
        <taxon>Trebouxiophyceae</taxon>
        <taxon>Chlorellales</taxon>
        <taxon>Chlorellaceae</taxon>
        <taxon>Apatococcus</taxon>
    </lineage>
</organism>
<evidence type="ECO:0000313" key="2">
    <source>
        <dbReference type="Proteomes" id="UP001438707"/>
    </source>
</evidence>
<dbReference type="SUPFAM" id="SSF48452">
    <property type="entry name" value="TPR-like"/>
    <property type="match status" value="1"/>
</dbReference>
<dbReference type="Proteomes" id="UP001438707">
    <property type="component" value="Unassembled WGS sequence"/>
</dbReference>
<dbReference type="PANTHER" id="PTHR47682:SF1">
    <property type="entry name" value="TETRATRICOPEPTIDE REPEAT (TPR)-CONTAINING PROTEIN"/>
    <property type="match status" value="1"/>
</dbReference>
<dbReference type="InterPro" id="IPR036249">
    <property type="entry name" value="Thioredoxin-like_sf"/>
</dbReference>
<accession>A0AAW1Q720</accession>
<dbReference type="Gene3D" id="3.40.30.10">
    <property type="entry name" value="Glutaredoxin"/>
    <property type="match status" value="1"/>
</dbReference>
<dbReference type="Gene3D" id="1.25.40.10">
    <property type="entry name" value="Tetratricopeptide repeat domain"/>
    <property type="match status" value="1"/>
</dbReference>
<dbReference type="SUPFAM" id="SSF52833">
    <property type="entry name" value="Thioredoxin-like"/>
    <property type="match status" value="1"/>
</dbReference>
<dbReference type="EMBL" id="JALJOS010000092">
    <property type="protein sequence ID" value="KAK9816074.1"/>
    <property type="molecule type" value="Genomic_DNA"/>
</dbReference>
<sequence length="258" mass="27834">MPFTGYRPDPLALHESILLRQPAQPGWLVRSAGQPRSTCTRASASTEPYELRVCTNKTCKKQGSQQVLKFAQDLSLDEVKIKEVGCLGDCGKGPNMFLRPLDVKLNGMGSPARVTDLLKSVCNVDVPQSLLKATEKRLAGNREARDGNLEQAIALFTEGLEANPPRGKHLLYANRSGANLTLGRKDEALQDANSAAESAPADFSTAYIRQVEAYAAKGAYREAESSLHAGGKRCPAFASSPEFSMLQRALDKQLATAG</sequence>
<dbReference type="InterPro" id="IPR011990">
    <property type="entry name" value="TPR-like_helical_dom_sf"/>
</dbReference>
<gene>
    <name evidence="1" type="ORF">WJX74_010856</name>
</gene>
<dbReference type="AlphaFoldDB" id="A0AAW1Q720"/>
<dbReference type="CDD" id="cd02980">
    <property type="entry name" value="TRX_Fd_family"/>
    <property type="match status" value="1"/>
</dbReference>
<protein>
    <submittedName>
        <fullName evidence="1">Uncharacterized protein</fullName>
    </submittedName>
</protein>
<comment type="caution">
    <text evidence="1">The sequence shown here is derived from an EMBL/GenBank/DDBJ whole genome shotgun (WGS) entry which is preliminary data.</text>
</comment>
<reference evidence="1 2" key="1">
    <citation type="journal article" date="2024" name="Nat. Commun.">
        <title>Phylogenomics reveals the evolutionary origins of lichenization in chlorophyte algae.</title>
        <authorList>
            <person name="Puginier C."/>
            <person name="Libourel C."/>
            <person name="Otte J."/>
            <person name="Skaloud P."/>
            <person name="Haon M."/>
            <person name="Grisel S."/>
            <person name="Petersen M."/>
            <person name="Berrin J.G."/>
            <person name="Delaux P.M."/>
            <person name="Dal Grande F."/>
            <person name="Keller J."/>
        </authorList>
    </citation>
    <scope>NUCLEOTIDE SEQUENCE [LARGE SCALE GENOMIC DNA]</scope>
    <source>
        <strain evidence="1 2">SAG 2145</strain>
    </source>
</reference>